<dbReference type="EMBL" id="RQGG01000050">
    <property type="protein sequence ID" value="TGL47324.1"/>
    <property type="molecule type" value="Genomic_DNA"/>
</dbReference>
<protein>
    <submittedName>
        <fullName evidence="1">Uncharacterized protein</fullName>
    </submittedName>
</protein>
<evidence type="ECO:0000313" key="1">
    <source>
        <dbReference type="EMBL" id="TGL47324.1"/>
    </source>
</evidence>
<organism evidence="1 2">
    <name type="scientific">Leptospira kemamanensis</name>
    <dbReference type="NCBI Taxonomy" id="2484942"/>
    <lineage>
        <taxon>Bacteria</taxon>
        <taxon>Pseudomonadati</taxon>
        <taxon>Spirochaetota</taxon>
        <taxon>Spirochaetia</taxon>
        <taxon>Leptospirales</taxon>
        <taxon>Leptospiraceae</taxon>
        <taxon>Leptospira</taxon>
    </lineage>
</organism>
<proteinExistence type="predicted"/>
<dbReference type="OrthoDB" id="344137at2"/>
<keyword evidence="2" id="KW-1185">Reference proteome</keyword>
<dbReference type="Proteomes" id="UP000297609">
    <property type="component" value="Unassembled WGS sequence"/>
</dbReference>
<sequence>MVLSAVFVFQCTPKLGWIRTLPDSFPRDRNLPFGTYERPTEKKSAMGSKEFQLDWKETIHILSEQEFKKTWREWRVYKDHIQFRQIIGKGQFEKSNEWVLFSTKQLNTKECRVDLKPGMNTKRLLQKIPCTSFTMDTTKDFQHHLLYHYDGNSLYPLQYESGYEEANFGIAWESDKAYTKTKLFEIAKWKYGKKEFQPHVYHHVKLD</sequence>
<name>A0A4R9JNK5_9LEPT</name>
<accession>A0A4R9JNK5</accession>
<dbReference type="AlphaFoldDB" id="A0A4R9JNK5"/>
<reference evidence="1" key="1">
    <citation type="journal article" date="2019" name="PLoS Negl. Trop. Dis.">
        <title>Revisiting the worldwide diversity of Leptospira species in the environment.</title>
        <authorList>
            <person name="Vincent A.T."/>
            <person name="Schiettekatte O."/>
            <person name="Bourhy P."/>
            <person name="Veyrier F.J."/>
            <person name="Picardeau M."/>
        </authorList>
    </citation>
    <scope>NUCLEOTIDE SEQUENCE [LARGE SCALE GENOMIC DNA]</scope>
    <source>
        <strain evidence="1">201702454</strain>
    </source>
</reference>
<evidence type="ECO:0000313" key="2">
    <source>
        <dbReference type="Proteomes" id="UP000297609"/>
    </source>
</evidence>
<comment type="caution">
    <text evidence="1">The sequence shown here is derived from an EMBL/GenBank/DDBJ whole genome shotgun (WGS) entry which is preliminary data.</text>
</comment>
<gene>
    <name evidence="1" type="ORF">EHQ59_16690</name>
</gene>